<sequence length="243" mass="27279">MLYYTGLLIAAVYLGKLSDHVVEHSYSLNNLQGLSQNNRKWIVHVLCVFALIVEAESKIHPSKKAKVHVLHSRVTSQRRFFIIFVVCGLGYGLGRITERFYGFRFTLCAGLGRLHLSEHPNILATVMGDVCGQSLVILILQVAGVIEAMLVKTQILQPEQDDKPKDGELPDPNQRVRFGRLLVESTVWYFVWSFLPPTIEKRVGPSAVFEKIALVTVYWIVSKWILNIGDRAAGATIESLFSA</sequence>
<reference evidence="2 3" key="1">
    <citation type="submission" date="2015-11" db="EMBL/GenBank/DDBJ databases">
        <title>Aspergillus lentulus strain IFM 54703T.</title>
        <authorList>
            <person name="Kusuya Y."/>
            <person name="Sakai K."/>
            <person name="Kamei K."/>
            <person name="Takahashi H."/>
            <person name="Yaguchi T."/>
        </authorList>
    </citation>
    <scope>NUCLEOTIDE SEQUENCE [LARGE SCALE GENOMIC DNA]</scope>
    <source>
        <strain evidence="2 3">IFM 54703</strain>
    </source>
</reference>
<evidence type="ECO:0000313" key="3">
    <source>
        <dbReference type="Proteomes" id="UP000051487"/>
    </source>
</evidence>
<accession>A0AAN4PDT3</accession>
<keyword evidence="1" id="KW-1133">Transmembrane helix</keyword>
<gene>
    <name evidence="2" type="ORF">ALT_0071</name>
</gene>
<keyword evidence="1" id="KW-0472">Membrane</keyword>
<evidence type="ECO:0000256" key="1">
    <source>
        <dbReference type="SAM" id="Phobius"/>
    </source>
</evidence>
<proteinExistence type="predicted"/>
<dbReference type="AlphaFoldDB" id="A0AAN4PDT3"/>
<feature type="transmembrane region" description="Helical" evidence="1">
    <location>
        <begin position="80"/>
        <end position="97"/>
    </location>
</feature>
<protein>
    <submittedName>
        <fullName evidence="2">Uncharacterized protein</fullName>
    </submittedName>
</protein>
<dbReference type="Proteomes" id="UP000051487">
    <property type="component" value="Unassembled WGS sequence"/>
</dbReference>
<keyword evidence="1" id="KW-0812">Transmembrane</keyword>
<dbReference type="EMBL" id="BCLY01000001">
    <property type="protein sequence ID" value="GAQ02750.1"/>
    <property type="molecule type" value="Genomic_DNA"/>
</dbReference>
<evidence type="ECO:0000313" key="2">
    <source>
        <dbReference type="EMBL" id="GAQ02750.1"/>
    </source>
</evidence>
<name>A0AAN4PDT3_ASPLE</name>
<organism evidence="2 3">
    <name type="scientific">Aspergillus lentulus</name>
    <dbReference type="NCBI Taxonomy" id="293939"/>
    <lineage>
        <taxon>Eukaryota</taxon>
        <taxon>Fungi</taxon>
        <taxon>Dikarya</taxon>
        <taxon>Ascomycota</taxon>
        <taxon>Pezizomycotina</taxon>
        <taxon>Eurotiomycetes</taxon>
        <taxon>Eurotiomycetidae</taxon>
        <taxon>Eurotiales</taxon>
        <taxon>Aspergillaceae</taxon>
        <taxon>Aspergillus</taxon>
        <taxon>Aspergillus subgen. Fumigati</taxon>
    </lineage>
</organism>
<comment type="caution">
    <text evidence="2">The sequence shown here is derived from an EMBL/GenBank/DDBJ whole genome shotgun (WGS) entry which is preliminary data.</text>
</comment>